<comment type="similarity">
    <text evidence="5">Belongs to the SAT4 family.</text>
</comment>
<keyword evidence="4 7" id="KW-0472">Membrane</keyword>
<evidence type="ECO:0000256" key="2">
    <source>
        <dbReference type="ARBA" id="ARBA00022692"/>
    </source>
</evidence>
<feature type="compositionally biased region" description="Basic and acidic residues" evidence="6">
    <location>
        <begin position="429"/>
        <end position="440"/>
    </location>
</feature>
<dbReference type="EMBL" id="MU860367">
    <property type="protein sequence ID" value="KAK4234454.1"/>
    <property type="molecule type" value="Genomic_DNA"/>
</dbReference>
<feature type="transmembrane region" description="Helical" evidence="7">
    <location>
        <begin position="30"/>
        <end position="50"/>
    </location>
</feature>
<dbReference type="PANTHER" id="PTHR33048">
    <property type="entry name" value="PTH11-LIKE INTEGRAL MEMBRANE PROTEIN (AFU_ORTHOLOGUE AFUA_5G11245)"/>
    <property type="match status" value="1"/>
</dbReference>
<gene>
    <name evidence="9" type="ORF">C8A03DRAFT_18650</name>
</gene>
<dbReference type="PANTHER" id="PTHR33048:SF47">
    <property type="entry name" value="INTEGRAL MEMBRANE PROTEIN-RELATED"/>
    <property type="match status" value="1"/>
</dbReference>
<evidence type="ECO:0000256" key="1">
    <source>
        <dbReference type="ARBA" id="ARBA00004141"/>
    </source>
</evidence>
<feature type="transmembrane region" description="Helical" evidence="7">
    <location>
        <begin position="209"/>
        <end position="231"/>
    </location>
</feature>
<evidence type="ECO:0000313" key="9">
    <source>
        <dbReference type="EMBL" id="KAK4234454.1"/>
    </source>
</evidence>
<evidence type="ECO:0000313" key="10">
    <source>
        <dbReference type="Proteomes" id="UP001303760"/>
    </source>
</evidence>
<keyword evidence="2 7" id="KW-0812">Transmembrane</keyword>
<accession>A0AAN7HB28</accession>
<evidence type="ECO:0000256" key="7">
    <source>
        <dbReference type="SAM" id="Phobius"/>
    </source>
</evidence>
<dbReference type="Proteomes" id="UP001303760">
    <property type="component" value="Unassembled WGS sequence"/>
</dbReference>
<feature type="region of interest" description="Disordered" evidence="6">
    <location>
        <begin position="1"/>
        <end position="22"/>
    </location>
</feature>
<keyword evidence="10" id="KW-1185">Reference proteome</keyword>
<sequence>MSSSRLGGTGEPVVGRSTPDSDHGDLGPKLITAAFTTWSVAFIFVLLRFWTRSRIVHKLGAADWFIALALLAAGGMCISTVEECKHGMGKHRSDIDIADYGPMMQVLIAPPPKSMAGMSRPQGLPQKGQAWWFALLCYIIALALAKVSICLLYLTVFTIEWARRACYVVLVIVIITNLWGTAAALTYCIPLEATWNPNVVASFCQPETAWWVHTGFVLATDIVIAILPIPIVVPLKLPRRQKLAVVCIFAVGFFICLVSLIRLVILIQILHKDSEDPDFSYNIAKIFYCTVLEVHTAIVVACAMTLKPLIARFLPRFFLSHASKDEHEPSAASSRPPPTIGSRPSRQRHGHQQAVAGEVVGEADVVLRDLEAGMVVVGGGKGSGPGPTVLEVEEAAGSVPSREGNAGRHEEEVVHKPWMRSSDTESQEDLGREMTARSIG</sequence>
<evidence type="ECO:0000256" key="4">
    <source>
        <dbReference type="ARBA" id="ARBA00023136"/>
    </source>
</evidence>
<feature type="region of interest" description="Disordered" evidence="6">
    <location>
        <begin position="395"/>
        <end position="440"/>
    </location>
</feature>
<feature type="transmembrane region" description="Helical" evidence="7">
    <location>
        <begin position="283"/>
        <end position="306"/>
    </location>
</feature>
<name>A0AAN7HB28_9PEZI</name>
<feature type="transmembrane region" description="Helical" evidence="7">
    <location>
        <begin position="62"/>
        <end position="81"/>
    </location>
</feature>
<dbReference type="GO" id="GO:0016020">
    <property type="term" value="C:membrane"/>
    <property type="evidence" value="ECO:0007669"/>
    <property type="project" value="UniProtKB-SubCell"/>
</dbReference>
<organism evidence="9 10">
    <name type="scientific">Achaetomium macrosporum</name>
    <dbReference type="NCBI Taxonomy" id="79813"/>
    <lineage>
        <taxon>Eukaryota</taxon>
        <taxon>Fungi</taxon>
        <taxon>Dikarya</taxon>
        <taxon>Ascomycota</taxon>
        <taxon>Pezizomycotina</taxon>
        <taxon>Sordariomycetes</taxon>
        <taxon>Sordariomycetidae</taxon>
        <taxon>Sordariales</taxon>
        <taxon>Chaetomiaceae</taxon>
        <taxon>Achaetomium</taxon>
    </lineage>
</organism>
<feature type="transmembrane region" description="Helical" evidence="7">
    <location>
        <begin position="130"/>
        <end position="154"/>
    </location>
</feature>
<feature type="region of interest" description="Disordered" evidence="6">
    <location>
        <begin position="325"/>
        <end position="354"/>
    </location>
</feature>
<comment type="caution">
    <text evidence="9">The sequence shown here is derived from an EMBL/GenBank/DDBJ whole genome shotgun (WGS) entry which is preliminary data.</text>
</comment>
<reference evidence="9" key="2">
    <citation type="submission" date="2023-05" db="EMBL/GenBank/DDBJ databases">
        <authorList>
            <consortium name="Lawrence Berkeley National Laboratory"/>
            <person name="Steindorff A."/>
            <person name="Hensen N."/>
            <person name="Bonometti L."/>
            <person name="Westerberg I."/>
            <person name="Brannstrom I.O."/>
            <person name="Guillou S."/>
            <person name="Cros-Aarteil S."/>
            <person name="Calhoun S."/>
            <person name="Haridas S."/>
            <person name="Kuo A."/>
            <person name="Mondo S."/>
            <person name="Pangilinan J."/>
            <person name="Riley R."/>
            <person name="Labutti K."/>
            <person name="Andreopoulos B."/>
            <person name="Lipzen A."/>
            <person name="Chen C."/>
            <person name="Yanf M."/>
            <person name="Daum C."/>
            <person name="Ng V."/>
            <person name="Clum A."/>
            <person name="Ohm R."/>
            <person name="Martin F."/>
            <person name="Silar P."/>
            <person name="Natvig D."/>
            <person name="Lalanne C."/>
            <person name="Gautier V."/>
            <person name="Ament-Velasquez S.L."/>
            <person name="Kruys A."/>
            <person name="Hutchinson M.I."/>
            <person name="Powell A.J."/>
            <person name="Barry K."/>
            <person name="Miller A.N."/>
            <person name="Grigoriev I.V."/>
            <person name="Debuchy R."/>
            <person name="Gladieux P."/>
            <person name="Thoren M.H."/>
            <person name="Johannesson H."/>
        </authorList>
    </citation>
    <scope>NUCLEOTIDE SEQUENCE</scope>
    <source>
        <strain evidence="9">CBS 532.94</strain>
    </source>
</reference>
<feature type="compositionally biased region" description="Basic and acidic residues" evidence="6">
    <location>
        <begin position="405"/>
        <end position="415"/>
    </location>
</feature>
<evidence type="ECO:0000259" key="8">
    <source>
        <dbReference type="Pfam" id="PF20684"/>
    </source>
</evidence>
<proteinExistence type="inferred from homology"/>
<keyword evidence="3 7" id="KW-1133">Transmembrane helix</keyword>
<reference evidence="9" key="1">
    <citation type="journal article" date="2023" name="Mol. Phylogenet. Evol.">
        <title>Genome-scale phylogeny and comparative genomics of the fungal order Sordariales.</title>
        <authorList>
            <person name="Hensen N."/>
            <person name="Bonometti L."/>
            <person name="Westerberg I."/>
            <person name="Brannstrom I.O."/>
            <person name="Guillou S."/>
            <person name="Cros-Aarteil S."/>
            <person name="Calhoun S."/>
            <person name="Haridas S."/>
            <person name="Kuo A."/>
            <person name="Mondo S."/>
            <person name="Pangilinan J."/>
            <person name="Riley R."/>
            <person name="LaButti K."/>
            <person name="Andreopoulos B."/>
            <person name="Lipzen A."/>
            <person name="Chen C."/>
            <person name="Yan M."/>
            <person name="Daum C."/>
            <person name="Ng V."/>
            <person name="Clum A."/>
            <person name="Steindorff A."/>
            <person name="Ohm R.A."/>
            <person name="Martin F."/>
            <person name="Silar P."/>
            <person name="Natvig D.O."/>
            <person name="Lalanne C."/>
            <person name="Gautier V."/>
            <person name="Ament-Velasquez S.L."/>
            <person name="Kruys A."/>
            <person name="Hutchinson M.I."/>
            <person name="Powell A.J."/>
            <person name="Barry K."/>
            <person name="Miller A.N."/>
            <person name="Grigoriev I.V."/>
            <person name="Debuchy R."/>
            <person name="Gladieux P."/>
            <person name="Hiltunen Thoren M."/>
            <person name="Johannesson H."/>
        </authorList>
    </citation>
    <scope>NUCLEOTIDE SEQUENCE</scope>
    <source>
        <strain evidence="9">CBS 532.94</strain>
    </source>
</reference>
<dbReference type="InterPro" id="IPR052337">
    <property type="entry name" value="SAT4-like"/>
</dbReference>
<feature type="transmembrane region" description="Helical" evidence="7">
    <location>
        <begin position="166"/>
        <end position="189"/>
    </location>
</feature>
<evidence type="ECO:0000256" key="5">
    <source>
        <dbReference type="ARBA" id="ARBA00038359"/>
    </source>
</evidence>
<dbReference type="Pfam" id="PF20684">
    <property type="entry name" value="Fung_rhodopsin"/>
    <property type="match status" value="1"/>
</dbReference>
<feature type="domain" description="Rhodopsin" evidence="8">
    <location>
        <begin position="47"/>
        <end position="312"/>
    </location>
</feature>
<protein>
    <recommendedName>
        <fullName evidence="8">Rhodopsin domain-containing protein</fullName>
    </recommendedName>
</protein>
<dbReference type="InterPro" id="IPR049326">
    <property type="entry name" value="Rhodopsin_dom_fungi"/>
</dbReference>
<evidence type="ECO:0000256" key="3">
    <source>
        <dbReference type="ARBA" id="ARBA00022989"/>
    </source>
</evidence>
<feature type="transmembrane region" description="Helical" evidence="7">
    <location>
        <begin position="243"/>
        <end position="271"/>
    </location>
</feature>
<comment type="subcellular location">
    <subcellularLocation>
        <location evidence="1">Membrane</location>
        <topology evidence="1">Multi-pass membrane protein</topology>
    </subcellularLocation>
</comment>
<evidence type="ECO:0000256" key="6">
    <source>
        <dbReference type="SAM" id="MobiDB-lite"/>
    </source>
</evidence>
<dbReference type="AlphaFoldDB" id="A0AAN7HB28"/>